<feature type="transmembrane region" description="Helical" evidence="1">
    <location>
        <begin position="63"/>
        <end position="83"/>
    </location>
</feature>
<keyword evidence="1" id="KW-0472">Membrane</keyword>
<keyword evidence="1" id="KW-1133">Transmembrane helix</keyword>
<accession>A0A1G2HVR3</accession>
<keyword evidence="1" id="KW-0812">Transmembrane</keyword>
<dbReference type="EMBL" id="MHOP01000006">
    <property type="protein sequence ID" value="OGZ66321.1"/>
    <property type="molecule type" value="Genomic_DNA"/>
</dbReference>
<feature type="transmembrane region" description="Helical" evidence="1">
    <location>
        <begin position="6"/>
        <end position="26"/>
    </location>
</feature>
<proteinExistence type="predicted"/>
<gene>
    <name evidence="2" type="ORF">A2822_04645</name>
</gene>
<comment type="caution">
    <text evidence="2">The sequence shown here is derived from an EMBL/GenBank/DDBJ whole genome shotgun (WGS) entry which is preliminary data.</text>
</comment>
<evidence type="ECO:0000313" key="3">
    <source>
        <dbReference type="Proteomes" id="UP000178774"/>
    </source>
</evidence>
<name>A0A1G2HVR3_9BACT</name>
<protein>
    <submittedName>
        <fullName evidence="2">Uncharacterized protein</fullName>
    </submittedName>
</protein>
<evidence type="ECO:0000313" key="2">
    <source>
        <dbReference type="EMBL" id="OGZ66321.1"/>
    </source>
</evidence>
<dbReference type="Proteomes" id="UP000178774">
    <property type="component" value="Unassembled WGS sequence"/>
</dbReference>
<dbReference type="AlphaFoldDB" id="A0A1G2HVR3"/>
<reference evidence="2 3" key="1">
    <citation type="journal article" date="2016" name="Nat. Commun.">
        <title>Thousands of microbial genomes shed light on interconnected biogeochemical processes in an aquifer system.</title>
        <authorList>
            <person name="Anantharaman K."/>
            <person name="Brown C.T."/>
            <person name="Hug L.A."/>
            <person name="Sharon I."/>
            <person name="Castelle C.J."/>
            <person name="Probst A.J."/>
            <person name="Thomas B.C."/>
            <person name="Singh A."/>
            <person name="Wilkins M.J."/>
            <person name="Karaoz U."/>
            <person name="Brodie E.L."/>
            <person name="Williams K.H."/>
            <person name="Hubbard S.S."/>
            <person name="Banfield J.F."/>
        </authorList>
    </citation>
    <scope>NUCLEOTIDE SEQUENCE [LARGE SCALE GENOMIC DNA]</scope>
</reference>
<evidence type="ECO:0000256" key="1">
    <source>
        <dbReference type="SAM" id="Phobius"/>
    </source>
</evidence>
<sequence>MLNVTGFANALAMIVIIFHPIIYFLIKKWPGAFTYFVRLATLGVIIKPDGFDLSFKNMLIGTLFKTILFWAFGFFLASFYNMFIS</sequence>
<organism evidence="2 3">
    <name type="scientific">Candidatus Staskawiczbacteria bacterium RIFCSPHIGHO2_01_FULL_41_41</name>
    <dbReference type="NCBI Taxonomy" id="1802203"/>
    <lineage>
        <taxon>Bacteria</taxon>
        <taxon>Candidatus Staskawicziibacteriota</taxon>
    </lineage>
</organism>